<evidence type="ECO:0000313" key="2">
    <source>
        <dbReference type="Proteomes" id="UP000570514"/>
    </source>
</evidence>
<dbReference type="Gene3D" id="2.160.20.80">
    <property type="entry name" value="E3 ubiquitin-protein ligase SopA"/>
    <property type="match status" value="1"/>
</dbReference>
<organism evidence="1 2">
    <name type="scientific">Rhizomicrobium palustre</name>
    <dbReference type="NCBI Taxonomy" id="189966"/>
    <lineage>
        <taxon>Bacteria</taxon>
        <taxon>Pseudomonadati</taxon>
        <taxon>Pseudomonadota</taxon>
        <taxon>Alphaproteobacteria</taxon>
        <taxon>Micropepsales</taxon>
        <taxon>Micropepsaceae</taxon>
        <taxon>Rhizomicrobium</taxon>
    </lineage>
</organism>
<dbReference type="InterPro" id="IPR001646">
    <property type="entry name" value="5peptide_repeat"/>
</dbReference>
<dbReference type="Proteomes" id="UP000570514">
    <property type="component" value="Unassembled WGS sequence"/>
</dbReference>
<dbReference type="SUPFAM" id="SSF141571">
    <property type="entry name" value="Pentapeptide repeat-like"/>
    <property type="match status" value="1"/>
</dbReference>
<name>A0A846N0E1_9PROT</name>
<accession>A0A846N0E1</accession>
<dbReference type="AlphaFoldDB" id="A0A846N0E1"/>
<proteinExistence type="predicted"/>
<dbReference type="EMBL" id="JAASRM010000001">
    <property type="protein sequence ID" value="NIK89414.1"/>
    <property type="molecule type" value="Genomic_DNA"/>
</dbReference>
<evidence type="ECO:0000313" key="1">
    <source>
        <dbReference type="EMBL" id="NIK89414.1"/>
    </source>
</evidence>
<keyword evidence="2" id="KW-1185">Reference proteome</keyword>
<comment type="caution">
    <text evidence="1">The sequence shown here is derived from an EMBL/GenBank/DDBJ whole genome shotgun (WGS) entry which is preliminary data.</text>
</comment>
<sequence length="415" mass="47029">MEAIRIDLNRVARLIDPLNGPSEFNEIVKLLDLDPKCDFRHTDLSGLNFGNANLSGFDFSFANLTNCDFSRTTLVKAKFEGATTTDAKWPPGFHPSLKLIPELQFLLQLASPLSFLDAADKTRISEEEIIATSKRQLVYLSGVPSWLRSCGVDFPRADDFARALEKCLEGERFIPGSQIPNSYRDFVKTRPYLDAQTSPTWRYSLPHIDRIQTLSEIPIQYVLLSQRTQSYGATTVRDTLEGRRPATIGGMFLFLNAIIYHVLRARLSETFFESSWQSVFTKVRLRPALYYPTHESEQTIRAVVRNFVESSEGEVGILTTLRNVLKGGYITSQSMTRLNEWIVTARKNWETGSNITFGFQLASASNRNPRAFAADVPLYSGQKYPVPPLFKSAEEYRSSHNFHRRSGRRSQASSE</sequence>
<gene>
    <name evidence="1" type="ORF">FHS83_002732</name>
</gene>
<dbReference type="RefSeq" id="WP_167083505.1">
    <property type="nucleotide sequence ID" value="NZ_BAAADC010000001.1"/>
</dbReference>
<evidence type="ECO:0008006" key="3">
    <source>
        <dbReference type="Google" id="ProtNLM"/>
    </source>
</evidence>
<protein>
    <recommendedName>
        <fullName evidence="3">Pentapeptide repeat-containing protein</fullName>
    </recommendedName>
</protein>
<reference evidence="1 2" key="1">
    <citation type="submission" date="2020-03" db="EMBL/GenBank/DDBJ databases">
        <title>Genomic Encyclopedia of Type Strains, Phase IV (KMG-IV): sequencing the most valuable type-strain genomes for metagenomic binning, comparative biology and taxonomic classification.</title>
        <authorList>
            <person name="Goeker M."/>
        </authorList>
    </citation>
    <scope>NUCLEOTIDE SEQUENCE [LARGE SCALE GENOMIC DNA]</scope>
    <source>
        <strain evidence="1 2">DSM 19867</strain>
    </source>
</reference>
<dbReference type="Pfam" id="PF00805">
    <property type="entry name" value="Pentapeptide"/>
    <property type="match status" value="1"/>
</dbReference>